<keyword evidence="3" id="KW-1185">Reference proteome</keyword>
<dbReference type="Proteomes" id="UP001168613">
    <property type="component" value="Unassembled WGS sequence"/>
</dbReference>
<dbReference type="RefSeq" id="WP_266124856.1">
    <property type="nucleotide sequence ID" value="NZ_JAJHNU010000001.1"/>
</dbReference>
<dbReference type="InterPro" id="IPR037042">
    <property type="entry name" value="YdaT-like_sf"/>
</dbReference>
<comment type="caution">
    <text evidence="2">The sequence shown here is derived from an EMBL/GenBank/DDBJ whole genome shotgun (WGS) entry which is preliminary data.</text>
</comment>
<organism evidence="2 3">
    <name type="scientific">Alcaligenes endophyticus</name>
    <dbReference type="NCBI Taxonomy" id="1929088"/>
    <lineage>
        <taxon>Bacteria</taxon>
        <taxon>Pseudomonadati</taxon>
        <taxon>Pseudomonadota</taxon>
        <taxon>Betaproteobacteria</taxon>
        <taxon>Burkholderiales</taxon>
        <taxon>Alcaligenaceae</taxon>
        <taxon>Alcaligenes</taxon>
    </lineage>
</organism>
<dbReference type="EMBL" id="JAJHNU010000001">
    <property type="protein sequence ID" value="MDN4121234.1"/>
    <property type="molecule type" value="Genomic_DNA"/>
</dbReference>
<evidence type="ECO:0008006" key="4">
    <source>
        <dbReference type="Google" id="ProtNLM"/>
    </source>
</evidence>
<feature type="coiled-coil region" evidence="1">
    <location>
        <begin position="161"/>
        <end position="188"/>
    </location>
</feature>
<sequence length="190" mass="21038">MRNASHKSKLATLMHFVDQWKVRVGSREAVAVAIVDKHIELGLDAVTGIRFERSGDAFTLAKNAADRIFRWLDDKTKDANLMPANFEQSILAAMPDDLRLMFMNDYLTPLGMSARPHMPCLGEKLELVGRAHASHKETSEAVTALLALATDPSASRLRVAHQETIEAIHQLQANQAAIEKELVAMQKVSL</sequence>
<gene>
    <name evidence="2" type="ORF">LMS43_08040</name>
</gene>
<reference evidence="2" key="1">
    <citation type="submission" date="2021-11" db="EMBL/GenBank/DDBJ databases">
        <title>Draft genome sequence of Alcaligenes endophyticus type strain CCUG 75668T.</title>
        <authorList>
            <person name="Salva-Serra F."/>
            <person name="Duran R.E."/>
            <person name="Seeger M."/>
            <person name="Moore E.R.B."/>
            <person name="Jaen-Luchoro D."/>
        </authorList>
    </citation>
    <scope>NUCLEOTIDE SEQUENCE</scope>
    <source>
        <strain evidence="2">CCUG 75668</strain>
    </source>
</reference>
<evidence type="ECO:0000313" key="2">
    <source>
        <dbReference type="EMBL" id="MDN4121234.1"/>
    </source>
</evidence>
<evidence type="ECO:0000313" key="3">
    <source>
        <dbReference type="Proteomes" id="UP001168613"/>
    </source>
</evidence>
<proteinExistence type="predicted"/>
<keyword evidence="1" id="KW-0175">Coiled coil</keyword>
<dbReference type="Gene3D" id="1.10.3600.10">
    <property type="entry name" value="Putative bacterial toxin ydaT"/>
    <property type="match status" value="1"/>
</dbReference>
<evidence type="ECO:0000256" key="1">
    <source>
        <dbReference type="SAM" id="Coils"/>
    </source>
</evidence>
<protein>
    <recommendedName>
        <fullName evidence="4">Bacterial toxin YdaT domain-containing protein</fullName>
    </recommendedName>
</protein>
<name>A0ABT8EIX1_9BURK</name>
<accession>A0ABT8EIX1</accession>